<dbReference type="Proteomes" id="UP000247459">
    <property type="component" value="Unassembled WGS sequence"/>
</dbReference>
<reference evidence="1 2" key="1">
    <citation type="submission" date="2018-01" db="EMBL/GenBank/DDBJ databases">
        <title>Genome sequence of the PGP bacterium Paenibacillus illinoisensis E3.</title>
        <authorList>
            <person name="Rolli E."/>
            <person name="Marasco R."/>
            <person name="Bessem C."/>
            <person name="Michoud G."/>
            <person name="Gaiarsa S."/>
            <person name="Borin S."/>
            <person name="Daffonchio D."/>
        </authorList>
    </citation>
    <scope>NUCLEOTIDE SEQUENCE [LARGE SCALE GENOMIC DNA]</scope>
    <source>
        <strain evidence="1 2">E3</strain>
    </source>
</reference>
<dbReference type="AlphaFoldDB" id="A0A2W0C9P6"/>
<dbReference type="OrthoDB" id="337615at2"/>
<proteinExistence type="predicted"/>
<sequence length="93" mass="10196">MKEINTAAKEVTLKPESKHQPLELSVLPVSITKDISVKVFNDEVLLKEVFLSPNSSGQTVTLDIEGAKELKMTAKFVNLVSGDDTIFLSGTYK</sequence>
<evidence type="ECO:0000313" key="1">
    <source>
        <dbReference type="EMBL" id="PYY29733.1"/>
    </source>
</evidence>
<evidence type="ECO:0000313" key="2">
    <source>
        <dbReference type="Proteomes" id="UP000247459"/>
    </source>
</evidence>
<dbReference type="EMBL" id="PRLG01000015">
    <property type="protein sequence ID" value="PYY29733.1"/>
    <property type="molecule type" value="Genomic_DNA"/>
</dbReference>
<protein>
    <submittedName>
        <fullName evidence="1">Copper amine oxidase-like domain-containing protein</fullName>
    </submittedName>
</protein>
<gene>
    <name evidence="1" type="ORF">PIL02S_01933</name>
</gene>
<organism evidence="1 2">
    <name type="scientific">Paenibacillus illinoisensis</name>
    <dbReference type="NCBI Taxonomy" id="59845"/>
    <lineage>
        <taxon>Bacteria</taxon>
        <taxon>Bacillati</taxon>
        <taxon>Bacillota</taxon>
        <taxon>Bacilli</taxon>
        <taxon>Bacillales</taxon>
        <taxon>Paenibacillaceae</taxon>
        <taxon>Paenibacillus</taxon>
    </lineage>
</organism>
<comment type="caution">
    <text evidence="1">The sequence shown here is derived from an EMBL/GenBank/DDBJ whole genome shotgun (WGS) entry which is preliminary data.</text>
</comment>
<dbReference type="RefSeq" id="WP_110757968.1">
    <property type="nucleotide sequence ID" value="NZ_PRLG01000015.1"/>
</dbReference>
<name>A0A2W0C9P6_9BACL</name>
<accession>A0A2W0C9P6</accession>